<reference evidence="1 2" key="2">
    <citation type="journal article" date="2012" name="BMC Genomics">
        <title>The genome of Pelobacter carbinolicus reveals surprising metabolic capabilities and physiological features.</title>
        <authorList>
            <person name="Aklujkar M."/>
            <person name="Haveman S.A."/>
            <person name="Didonato R.Jr."/>
            <person name="Chertkov O."/>
            <person name="Han C.S."/>
            <person name="Land M.L."/>
            <person name="Brown P."/>
            <person name="Lovley D.R."/>
        </authorList>
    </citation>
    <scope>NUCLEOTIDE SEQUENCE [LARGE SCALE GENOMIC DNA]</scope>
    <source>
        <strain evidence="2">DSM 2380 / NBRC 103641 / GraBd1</strain>
    </source>
</reference>
<dbReference type="EMBL" id="CP000142">
    <property type="protein sequence ID" value="ABI81823.1"/>
    <property type="molecule type" value="Genomic_DNA"/>
</dbReference>
<evidence type="ECO:0000313" key="1">
    <source>
        <dbReference type="EMBL" id="ABI81823.1"/>
    </source>
</evidence>
<proteinExistence type="predicted"/>
<accession>Q0C6W4</accession>
<name>Q0C6W4_SYNC1</name>
<dbReference type="AlphaFoldDB" id="Q0C6W4"/>
<protein>
    <submittedName>
        <fullName evidence="1">Uncharacterized protein</fullName>
    </submittedName>
</protein>
<reference evidence="2" key="1">
    <citation type="submission" date="2005-10" db="EMBL/GenBank/DDBJ databases">
        <title>Complete sequence of Pelobacter carbinolicus DSM 2380.</title>
        <authorList>
            <person name="Copeland A."/>
            <person name="Lucas S."/>
            <person name="Lapidus A."/>
            <person name="Barry K."/>
            <person name="Detter J.C."/>
            <person name="Glavina T."/>
            <person name="Hammon N."/>
            <person name="Israni S."/>
            <person name="Pitluck S."/>
            <person name="Chertkov O."/>
            <person name="Schmutz J."/>
            <person name="Larimer F."/>
            <person name="Land M."/>
            <person name="Kyrpides N."/>
            <person name="Ivanova N."/>
            <person name="Richardson P."/>
        </authorList>
    </citation>
    <scope>NUCLEOTIDE SEQUENCE [LARGE SCALE GENOMIC DNA]</scope>
    <source>
        <strain evidence="2">DSM 2380 / NBRC 103641 / GraBd1</strain>
    </source>
</reference>
<gene>
    <name evidence="1" type="ordered locus">Pcar_3203</name>
</gene>
<dbReference type="Proteomes" id="UP000002534">
    <property type="component" value="Chromosome"/>
</dbReference>
<organism evidence="1 2">
    <name type="scientific">Syntrophotalea carbinolica (strain DSM 2380 / NBRC 103641 / GraBd1)</name>
    <name type="common">Pelobacter carbinolicus</name>
    <dbReference type="NCBI Taxonomy" id="338963"/>
    <lineage>
        <taxon>Bacteria</taxon>
        <taxon>Pseudomonadati</taxon>
        <taxon>Thermodesulfobacteriota</taxon>
        <taxon>Desulfuromonadia</taxon>
        <taxon>Desulfuromonadales</taxon>
        <taxon>Syntrophotaleaceae</taxon>
        <taxon>Syntrophotalea</taxon>
    </lineage>
</organism>
<evidence type="ECO:0000313" key="2">
    <source>
        <dbReference type="Proteomes" id="UP000002534"/>
    </source>
</evidence>
<sequence length="45" mass="5074">MFHPSKTKGGDCMKQKRKEVIAYRKSCAANGTGLSHYILMDKKTN</sequence>
<keyword evidence="2" id="KW-1185">Reference proteome</keyword>
<dbReference type="KEGG" id="pca:Pcar_3203"/>
<dbReference type="HOGENOM" id="CLU_3203168_0_0_7"/>
<dbReference type="NCBIfam" id="TIGR04164">
    <property type="entry name" value="cobo_pep"/>
    <property type="match status" value="1"/>
</dbReference>
<dbReference type="InterPro" id="IPR026421">
    <property type="entry name" value="Mod_peptide_prec_CbpA"/>
</dbReference>
<dbReference type="STRING" id="338963.Pcar_3203"/>